<keyword evidence="3" id="KW-0677">Repeat</keyword>
<dbReference type="EMBL" id="UZAH01031015">
    <property type="protein sequence ID" value="VDP13409.1"/>
    <property type="molecule type" value="Genomic_DNA"/>
</dbReference>
<gene>
    <name evidence="4" type="ORF">HPBE_LOCUS18928</name>
</gene>
<evidence type="ECO:0000256" key="3">
    <source>
        <dbReference type="ARBA" id="ARBA00022737"/>
    </source>
</evidence>
<reference evidence="4 5" key="1">
    <citation type="submission" date="2018-11" db="EMBL/GenBank/DDBJ databases">
        <authorList>
            <consortium name="Pathogen Informatics"/>
        </authorList>
    </citation>
    <scope>NUCLEOTIDE SEQUENCE [LARGE SCALE GENOMIC DNA]</scope>
</reference>
<dbReference type="PANTHER" id="PTHR22998:SF1">
    <property type="entry name" value="NAD(+) HYDROLASE SARM1"/>
    <property type="match status" value="1"/>
</dbReference>
<dbReference type="PANTHER" id="PTHR22998">
    <property type="entry name" value="SARM1"/>
    <property type="match status" value="1"/>
</dbReference>
<sequence>MRNGQVSGAQFFLDGTTPECSRYVNLGRQVNMAKDLVQDLDSRKRAAWLLPMLKSMRREAKSMAAFHFAMEAAIKKDQNKLDVFEVRDASS</sequence>
<dbReference type="GO" id="GO:0035591">
    <property type="term" value="F:signaling adaptor activity"/>
    <property type="evidence" value="ECO:0007669"/>
    <property type="project" value="InterPro"/>
</dbReference>
<dbReference type="GO" id="GO:0034128">
    <property type="term" value="P:negative regulation of MyD88-independent toll-like receptor signaling pathway"/>
    <property type="evidence" value="ECO:0007669"/>
    <property type="project" value="InterPro"/>
</dbReference>
<keyword evidence="2" id="KW-0963">Cytoplasm</keyword>
<evidence type="ECO:0000256" key="1">
    <source>
        <dbReference type="ARBA" id="ARBA00004496"/>
    </source>
</evidence>
<accession>A0A3P8EN93</accession>
<dbReference type="InterPro" id="IPR039184">
    <property type="entry name" value="SARM1"/>
</dbReference>
<accession>A0A183GAA2</accession>
<protein>
    <submittedName>
        <fullName evidence="6">Tnp_DNA_bind domain-containing protein</fullName>
    </submittedName>
</protein>
<dbReference type="GO" id="GO:0005737">
    <property type="term" value="C:cytoplasm"/>
    <property type="evidence" value="ECO:0007669"/>
    <property type="project" value="UniProtKB-SubCell"/>
</dbReference>
<dbReference type="Proteomes" id="UP000050761">
    <property type="component" value="Unassembled WGS sequence"/>
</dbReference>
<dbReference type="GO" id="GO:0030425">
    <property type="term" value="C:dendrite"/>
    <property type="evidence" value="ECO:0007669"/>
    <property type="project" value="TreeGrafter"/>
</dbReference>
<keyword evidence="5" id="KW-1185">Reference proteome</keyword>
<evidence type="ECO:0000313" key="4">
    <source>
        <dbReference type="EMBL" id="VDP13409.1"/>
    </source>
</evidence>
<name>A0A183GAA2_HELPZ</name>
<evidence type="ECO:0000313" key="6">
    <source>
        <dbReference type="WBParaSite" id="HPBE_0001892901-mRNA-1"/>
    </source>
</evidence>
<comment type="subcellular location">
    <subcellularLocation>
        <location evidence="1">Cytoplasm</location>
    </subcellularLocation>
</comment>
<evidence type="ECO:0000256" key="2">
    <source>
        <dbReference type="ARBA" id="ARBA00022490"/>
    </source>
</evidence>
<proteinExistence type="predicted"/>
<reference evidence="6" key="2">
    <citation type="submission" date="2019-09" db="UniProtKB">
        <authorList>
            <consortium name="WormBaseParasite"/>
        </authorList>
    </citation>
    <scope>IDENTIFICATION</scope>
</reference>
<dbReference type="WBParaSite" id="HPBE_0001892901-mRNA-1">
    <property type="protein sequence ID" value="HPBE_0001892901-mRNA-1"/>
    <property type="gene ID" value="HPBE_0001892901"/>
</dbReference>
<dbReference type="GO" id="GO:0003953">
    <property type="term" value="F:NAD+ nucleosidase activity"/>
    <property type="evidence" value="ECO:0007669"/>
    <property type="project" value="InterPro"/>
</dbReference>
<organism evidence="5 6">
    <name type="scientific">Heligmosomoides polygyrus</name>
    <name type="common">Parasitic roundworm</name>
    <dbReference type="NCBI Taxonomy" id="6339"/>
    <lineage>
        <taxon>Eukaryota</taxon>
        <taxon>Metazoa</taxon>
        <taxon>Ecdysozoa</taxon>
        <taxon>Nematoda</taxon>
        <taxon>Chromadorea</taxon>
        <taxon>Rhabditida</taxon>
        <taxon>Rhabditina</taxon>
        <taxon>Rhabditomorpha</taxon>
        <taxon>Strongyloidea</taxon>
        <taxon>Heligmosomidae</taxon>
        <taxon>Heligmosomoides</taxon>
    </lineage>
</organism>
<evidence type="ECO:0000313" key="5">
    <source>
        <dbReference type="Proteomes" id="UP000050761"/>
    </source>
</evidence>
<dbReference type="GO" id="GO:0048678">
    <property type="term" value="P:response to axon injury"/>
    <property type="evidence" value="ECO:0007669"/>
    <property type="project" value="InterPro"/>
</dbReference>
<dbReference type="AlphaFoldDB" id="A0A183GAA2"/>
<dbReference type="OrthoDB" id="202764at2759"/>